<feature type="modified residue" description="4-aspartylphosphate" evidence="2">
    <location>
        <position position="55"/>
    </location>
</feature>
<reference evidence="5" key="1">
    <citation type="submission" date="2022-10" db="EMBL/GenBank/DDBJ databases">
        <title>Chitiniphilus purpureus sp. nov., a novel chitin-degrading bacterium isolated from crawfish pond sediment.</title>
        <authorList>
            <person name="Li K."/>
        </authorList>
    </citation>
    <scope>NUCLEOTIDE SEQUENCE</scope>
    <source>
        <strain evidence="5">CD1</strain>
    </source>
</reference>
<dbReference type="Gene3D" id="2.40.50.1020">
    <property type="entry name" value="LytTr DNA-binding domain"/>
    <property type="match status" value="1"/>
</dbReference>
<dbReference type="PANTHER" id="PTHR48111">
    <property type="entry name" value="REGULATOR OF RPOS"/>
    <property type="match status" value="1"/>
</dbReference>
<keyword evidence="6" id="KW-1185">Reference proteome</keyword>
<proteinExistence type="predicted"/>
<dbReference type="Proteomes" id="UP001061302">
    <property type="component" value="Chromosome"/>
</dbReference>
<dbReference type="InterPro" id="IPR039420">
    <property type="entry name" value="WalR-like"/>
</dbReference>
<dbReference type="Gene3D" id="3.40.50.2300">
    <property type="match status" value="1"/>
</dbReference>
<dbReference type="SUPFAM" id="SSF52172">
    <property type="entry name" value="CheY-like"/>
    <property type="match status" value="1"/>
</dbReference>
<dbReference type="Pfam" id="PF00072">
    <property type="entry name" value="Response_reg"/>
    <property type="match status" value="1"/>
</dbReference>
<keyword evidence="2" id="KW-0597">Phosphoprotein</keyword>
<dbReference type="GO" id="GO:0003677">
    <property type="term" value="F:DNA binding"/>
    <property type="evidence" value="ECO:0007669"/>
    <property type="project" value="UniProtKB-KW"/>
</dbReference>
<feature type="domain" description="Response regulatory" evidence="3">
    <location>
        <begin position="3"/>
        <end position="114"/>
    </location>
</feature>
<protein>
    <submittedName>
        <fullName evidence="5">LytTR family DNA-binding domain-containing protein</fullName>
    </submittedName>
</protein>
<name>A0ABY6DSB9_9NEIS</name>
<dbReference type="Pfam" id="PF04397">
    <property type="entry name" value="LytTR"/>
    <property type="match status" value="1"/>
</dbReference>
<evidence type="ECO:0000259" key="3">
    <source>
        <dbReference type="PROSITE" id="PS50110"/>
    </source>
</evidence>
<feature type="domain" description="HTH LytTR-type" evidence="4">
    <location>
        <begin position="142"/>
        <end position="244"/>
    </location>
</feature>
<gene>
    <name evidence="5" type="ORF">N8I74_06235</name>
</gene>
<dbReference type="PROSITE" id="PS50110">
    <property type="entry name" value="RESPONSE_REGULATORY"/>
    <property type="match status" value="1"/>
</dbReference>
<organism evidence="5 6">
    <name type="scientific">Chitiniphilus purpureus</name>
    <dbReference type="NCBI Taxonomy" id="2981137"/>
    <lineage>
        <taxon>Bacteria</taxon>
        <taxon>Pseudomonadati</taxon>
        <taxon>Pseudomonadota</taxon>
        <taxon>Betaproteobacteria</taxon>
        <taxon>Neisseriales</taxon>
        <taxon>Chitinibacteraceae</taxon>
        <taxon>Chitiniphilus</taxon>
    </lineage>
</organism>
<evidence type="ECO:0000256" key="1">
    <source>
        <dbReference type="ARBA" id="ARBA00023125"/>
    </source>
</evidence>
<accession>A0ABY6DSB9</accession>
<dbReference type="SMART" id="SM00850">
    <property type="entry name" value="LytTR"/>
    <property type="match status" value="1"/>
</dbReference>
<dbReference type="SMART" id="SM00448">
    <property type="entry name" value="REC"/>
    <property type="match status" value="1"/>
</dbReference>
<dbReference type="PROSITE" id="PS50930">
    <property type="entry name" value="HTH_LYTTR"/>
    <property type="match status" value="1"/>
</dbReference>
<dbReference type="EMBL" id="CP106753">
    <property type="protein sequence ID" value="UXY16613.1"/>
    <property type="molecule type" value="Genomic_DNA"/>
</dbReference>
<keyword evidence="1 5" id="KW-0238">DNA-binding</keyword>
<dbReference type="InterPro" id="IPR001789">
    <property type="entry name" value="Sig_transdc_resp-reg_receiver"/>
</dbReference>
<dbReference type="RefSeq" id="WP_263125994.1">
    <property type="nucleotide sequence ID" value="NZ_CP106753.1"/>
</dbReference>
<evidence type="ECO:0000259" key="4">
    <source>
        <dbReference type="PROSITE" id="PS50930"/>
    </source>
</evidence>
<sequence>MTVILIADDEPRLAEHLASRVAQLWPGATHLLTAGNGLEAAALLVAHRPDVAFLDIRMPGLTGLQVAQAASDTRVVFVTAYDEYAIAAFEHAAVDYLLKPVSDARLAQCVARLQREARPQAGLADLLARLPAPGASAHLAWLTVGLGDTTRLVAADEVVYFEANNKYTDVVTATERHLIRTPLKALLPQLDGSRFAQIHRAFIVSLPAVARIHRDLMGRQQVFLKSRSEVLPLSRSFAGRFRQM</sequence>
<evidence type="ECO:0000313" key="6">
    <source>
        <dbReference type="Proteomes" id="UP001061302"/>
    </source>
</evidence>
<dbReference type="InterPro" id="IPR007492">
    <property type="entry name" value="LytTR_DNA-bd_dom"/>
</dbReference>
<evidence type="ECO:0000313" key="5">
    <source>
        <dbReference type="EMBL" id="UXY16613.1"/>
    </source>
</evidence>
<dbReference type="PANTHER" id="PTHR48111:SF69">
    <property type="entry name" value="RESPONSE REGULATOR RECEIVER"/>
    <property type="match status" value="1"/>
</dbReference>
<dbReference type="InterPro" id="IPR011006">
    <property type="entry name" value="CheY-like_superfamily"/>
</dbReference>
<evidence type="ECO:0000256" key="2">
    <source>
        <dbReference type="PROSITE-ProRule" id="PRU00169"/>
    </source>
</evidence>